<dbReference type="Proteomes" id="UP001583280">
    <property type="component" value="Unassembled WGS sequence"/>
</dbReference>
<sequence>MAYDRPNEVIADLSGLNTSNDLNPFRAFIVACSDNAAQVQAAYDSHRTKRNAAQKVKFLAEGTKLSPDLTLRRMLKLNVQDERNCLTVWSRPPTHIIDVARKVQEMIVKGIPDAWEYWLMPTHNMHMTVAEAVFSQPPEVIQDFVRLLRPHAARLARTTYTHRARLVRPLLSMDTSAFALSFVPACNEPFLASQMDAMTAEPPIDEEGGENNGRENTNTGDAYTYHHLRRDVFSRLLDAGITPTPRYQVPSAHITLGRFVGAGNQPAITRADAEQWIRCVDNINTWLCETYWTSEDVHRSAEWIVGQERGLDIRYGPVWYGGGKSLVVGEGF</sequence>
<comment type="caution">
    <text evidence="2">The sequence shown here is derived from an EMBL/GenBank/DDBJ whole genome shotgun (WGS) entry which is preliminary data.</text>
</comment>
<dbReference type="SUPFAM" id="SSF55144">
    <property type="entry name" value="LigT-like"/>
    <property type="match status" value="1"/>
</dbReference>
<organism evidence="2 3">
    <name type="scientific">Ceratocystis pirilliformis</name>
    <dbReference type="NCBI Taxonomy" id="259994"/>
    <lineage>
        <taxon>Eukaryota</taxon>
        <taxon>Fungi</taxon>
        <taxon>Dikarya</taxon>
        <taxon>Ascomycota</taxon>
        <taxon>Pezizomycotina</taxon>
        <taxon>Sordariomycetes</taxon>
        <taxon>Hypocreomycetidae</taxon>
        <taxon>Microascales</taxon>
        <taxon>Ceratocystidaceae</taxon>
        <taxon>Ceratocystis</taxon>
    </lineage>
</organism>
<name>A0ABR3Z720_9PEZI</name>
<evidence type="ECO:0008006" key="4">
    <source>
        <dbReference type="Google" id="ProtNLM"/>
    </source>
</evidence>
<accession>A0ABR3Z720</accession>
<evidence type="ECO:0000313" key="3">
    <source>
        <dbReference type="Proteomes" id="UP001583280"/>
    </source>
</evidence>
<evidence type="ECO:0000256" key="1">
    <source>
        <dbReference type="SAM" id="MobiDB-lite"/>
    </source>
</evidence>
<feature type="region of interest" description="Disordered" evidence="1">
    <location>
        <begin position="202"/>
        <end position="221"/>
    </location>
</feature>
<evidence type="ECO:0000313" key="2">
    <source>
        <dbReference type="EMBL" id="KAL1896409.1"/>
    </source>
</evidence>
<protein>
    <recommendedName>
        <fullName evidence="4">DUF1868 domain-containing protein</fullName>
    </recommendedName>
</protein>
<dbReference type="EMBL" id="JAWDJO010000059">
    <property type="protein sequence ID" value="KAL1896409.1"/>
    <property type="molecule type" value="Genomic_DNA"/>
</dbReference>
<keyword evidence="3" id="KW-1185">Reference proteome</keyword>
<dbReference type="InterPro" id="IPR009097">
    <property type="entry name" value="Cyclic_Pdiesterase"/>
</dbReference>
<reference evidence="2 3" key="1">
    <citation type="journal article" date="2024" name="IMA Fungus">
        <title>IMA Genome - F19 : A genome assembly and annotation guide to empower mycologists, including annotated draft genome sequences of Ceratocystis pirilliformis, Diaporthe australafricana, Fusarium ophioides, Paecilomyces lecythidis, and Sporothrix stenoceras.</title>
        <authorList>
            <person name="Aylward J."/>
            <person name="Wilson A.M."/>
            <person name="Visagie C.M."/>
            <person name="Spraker J."/>
            <person name="Barnes I."/>
            <person name="Buitendag C."/>
            <person name="Ceriani C."/>
            <person name="Del Mar Angel L."/>
            <person name="du Plessis D."/>
            <person name="Fuchs T."/>
            <person name="Gasser K."/>
            <person name="Kramer D."/>
            <person name="Li W."/>
            <person name="Munsamy K."/>
            <person name="Piso A."/>
            <person name="Price J.L."/>
            <person name="Sonnekus B."/>
            <person name="Thomas C."/>
            <person name="van der Nest A."/>
            <person name="van Dijk A."/>
            <person name="van Heerden A."/>
            <person name="van Vuuren N."/>
            <person name="Yilmaz N."/>
            <person name="Duong T.A."/>
            <person name="van der Merwe N.A."/>
            <person name="Wingfield M.J."/>
            <person name="Wingfield B.D."/>
        </authorList>
    </citation>
    <scope>NUCLEOTIDE SEQUENCE [LARGE SCALE GENOMIC DNA]</scope>
    <source>
        <strain evidence="2 3">CMW 12675</strain>
    </source>
</reference>
<proteinExistence type="predicted"/>
<gene>
    <name evidence="2" type="ORF">Cpir12675_002813</name>
</gene>